<feature type="transmembrane region" description="Helical" evidence="9">
    <location>
        <begin position="314"/>
        <end position="335"/>
    </location>
</feature>
<keyword evidence="2" id="KW-0328">Glycosyltransferase</keyword>
<dbReference type="Proteomes" id="UP000660262">
    <property type="component" value="Unassembled WGS sequence"/>
</dbReference>
<dbReference type="Pfam" id="PF00535">
    <property type="entry name" value="Glycos_transf_2"/>
    <property type="match status" value="1"/>
</dbReference>
<dbReference type="GO" id="GO:0016020">
    <property type="term" value="C:membrane"/>
    <property type="evidence" value="ECO:0007669"/>
    <property type="project" value="UniProtKB-SubCell"/>
</dbReference>
<dbReference type="InterPro" id="IPR036770">
    <property type="entry name" value="Ankyrin_rpt-contain_sf"/>
</dbReference>
<keyword evidence="6 9" id="KW-0472">Membrane</keyword>
<name>A0A830HXZ8_9CHLO</name>
<keyword evidence="5 9" id="KW-1133">Transmembrane helix</keyword>
<feature type="domain" description="Glycosyltransferase 2-like" evidence="10">
    <location>
        <begin position="380"/>
        <end position="497"/>
    </location>
</feature>
<organism evidence="12 13">
    <name type="scientific">Pycnococcus provasolii</name>
    <dbReference type="NCBI Taxonomy" id="41880"/>
    <lineage>
        <taxon>Eukaryota</taxon>
        <taxon>Viridiplantae</taxon>
        <taxon>Chlorophyta</taxon>
        <taxon>Pseudoscourfieldiophyceae</taxon>
        <taxon>Pseudoscourfieldiales</taxon>
        <taxon>Pycnococcaceae</taxon>
        <taxon>Pycnococcus</taxon>
    </lineage>
</organism>
<evidence type="ECO:0000256" key="9">
    <source>
        <dbReference type="SAM" id="Phobius"/>
    </source>
</evidence>
<dbReference type="EMBL" id="BNJQ01000028">
    <property type="protein sequence ID" value="GHP10301.1"/>
    <property type="molecule type" value="Genomic_DNA"/>
</dbReference>
<feature type="repeat" description="ANK" evidence="7">
    <location>
        <begin position="109"/>
        <end position="141"/>
    </location>
</feature>
<dbReference type="InterPro" id="IPR050321">
    <property type="entry name" value="Glycosyltr_2/OpgH_subfam"/>
</dbReference>
<dbReference type="SMART" id="SM00248">
    <property type="entry name" value="ANK"/>
    <property type="match status" value="2"/>
</dbReference>
<sequence>MASSSSPSWAPPSMSPSVLLGLLVLAASLLAVLLTLLSSWCVLTCSSAACCSSSTSKKKKRRYKKKGEPSAGDVDAAVRLAATRGDVACLEAIERTFPRLFDVDASTRDEFTSVQAAAVEGHAHVIEWLLARGAQCNANKNDAWSVTALHYAAANGHEEAVRVLLRHGADANARDFAGRTPADVSANSGSDVISMLLCTTSAGCQQQQQPPSQPITTIITNDNHETMPLPPPITTTTSWWIAQSSDPIKRMEMLIARGGGGGADGDSSTSTTTSLRKGTRTWRVLAVFTQAAGIAYMVWRALYSFSMSYPIVSALFYISELAMFLPSFAFLVEMWTPIVRHERDVKKDNIFRKAVVSSDSSSSAVADNNKNKSNYPTCDVFIPCYSEPPEIVEATLCAALRLDWPGHKLVVHVLDDGKRGVIEEMVHRVKTQLKTLQYEADLRYIARPKVKGTPHHAKAGNINHALLSSGTRGEFVLILDCDMIVKRSFLRRTVGHFFARSSPPPHGDDGGGGGGHDDDDDDTTTNDNNDDNVVWVRKHKASFLQTPQDFYNLTASDPLGHRAAFFYGAMLQGRDGCGACPCVGTGVVFRRDAIVSIGGQSYGSVTEDFNTAMALHANGFSSMYVKERLVYGLAPNDVVSAMRQRLRWATGSLQILARDNPLYKPGLTAAQRTLYFHSAAQYLLSLPTLMLAVLPLIYLFFGIAPIQANLLEFLVAFLCYYALNRILLWWAHRGLDTEEIWRGSQMSVWIAPTNLLAVSRIVVDAMVSNTSRAIEWCAGSRFRCANSSSGISFAVTAKQKGGTGSGGGKRKKKGVETNVTQTRCVSWWDAMTFIWPHVTYLLVLLAALVNVVVRHSMSRTFRIPEFASDLIALMWAGLVALYVWPPVAVALEASGVPLRLSRRTSPPSCLNNNAAAIATATDHSNNDEEEEEDINEKLAKVYVNAKKMAANRKLNAERVRDNLDGLIPPLPTIPESATQSSSSTSPWQQDVIVQQSPADDNEIGLVGWRTDAPPCAVVSPQSIMMSPLSPTTPMLVARTPKIYERYGRDDDGDGDFRLLFRDLPPLSHSRSAMSTTKTVMPTAAADAASVSKRSKSMMTTTVGPLKLKQQQQPFVVAAAPPAMEEEECDEEIVERYDDGSIDEESQIPFSPRRRRRQLCSRDDDVAATTNPPSGFSSVCSSSSSSPPEISTTMIIHHDGVKTGPPPSVSPQSFPIDIASTMGESEDGDDDDDDDDLVLEATPPFMIRNVNICKQAVVYSAAFGNISRGLLEQLDDGVAAPPASAEYEYVAYVAAVNRMVTSQPTLSRRPLIWLPNRRGGRLGGCFVLVNIAMCLVLLCGGIAYGVLYHRDSLNDDNLMITTG</sequence>
<evidence type="ECO:0000313" key="12">
    <source>
        <dbReference type="EMBL" id="GHP10301.1"/>
    </source>
</evidence>
<feature type="compositionally biased region" description="Acidic residues" evidence="8">
    <location>
        <begin position="1123"/>
        <end position="1132"/>
    </location>
</feature>
<evidence type="ECO:0000256" key="3">
    <source>
        <dbReference type="ARBA" id="ARBA00022679"/>
    </source>
</evidence>
<keyword evidence="7" id="KW-0040">ANK repeat</keyword>
<evidence type="ECO:0000256" key="6">
    <source>
        <dbReference type="ARBA" id="ARBA00023136"/>
    </source>
</evidence>
<evidence type="ECO:0000256" key="1">
    <source>
        <dbReference type="ARBA" id="ARBA00004141"/>
    </source>
</evidence>
<evidence type="ECO:0000259" key="10">
    <source>
        <dbReference type="Pfam" id="PF00535"/>
    </source>
</evidence>
<dbReference type="PROSITE" id="PS50297">
    <property type="entry name" value="ANK_REP_REGION"/>
    <property type="match status" value="1"/>
</dbReference>
<keyword evidence="3" id="KW-0808">Transferase</keyword>
<keyword evidence="13" id="KW-1185">Reference proteome</keyword>
<feature type="transmembrane region" description="Helical" evidence="9">
    <location>
        <begin position="282"/>
        <end position="302"/>
    </location>
</feature>
<feature type="region of interest" description="Disordered" evidence="8">
    <location>
        <begin position="500"/>
        <end position="531"/>
    </location>
</feature>
<dbReference type="SUPFAM" id="SSF48403">
    <property type="entry name" value="Ankyrin repeat"/>
    <property type="match status" value="1"/>
</dbReference>
<dbReference type="Pfam" id="PF13632">
    <property type="entry name" value="Glyco_trans_2_3"/>
    <property type="match status" value="1"/>
</dbReference>
<keyword evidence="4 9" id="KW-0812">Transmembrane</keyword>
<evidence type="ECO:0000313" key="13">
    <source>
        <dbReference type="Proteomes" id="UP000660262"/>
    </source>
</evidence>
<evidence type="ECO:0000256" key="7">
    <source>
        <dbReference type="PROSITE-ProRule" id="PRU00023"/>
    </source>
</evidence>
<dbReference type="InterPro" id="IPR001173">
    <property type="entry name" value="Glyco_trans_2-like"/>
</dbReference>
<feature type="transmembrane region" description="Helical" evidence="9">
    <location>
        <begin position="865"/>
        <end position="884"/>
    </location>
</feature>
<feature type="compositionally biased region" description="Low complexity" evidence="8">
    <location>
        <begin position="1171"/>
        <end position="1190"/>
    </location>
</feature>
<dbReference type="OrthoDB" id="72851at2759"/>
<dbReference type="PROSITE" id="PS50088">
    <property type="entry name" value="ANK_REPEAT"/>
    <property type="match status" value="2"/>
</dbReference>
<dbReference type="PANTHER" id="PTHR43867:SF2">
    <property type="entry name" value="CELLULOSE SYNTHASE CATALYTIC SUBUNIT A [UDP-FORMING]"/>
    <property type="match status" value="1"/>
</dbReference>
<evidence type="ECO:0000256" key="8">
    <source>
        <dbReference type="SAM" id="MobiDB-lite"/>
    </source>
</evidence>
<dbReference type="Gene3D" id="3.90.550.10">
    <property type="entry name" value="Spore Coat Polysaccharide Biosynthesis Protein SpsA, Chain A"/>
    <property type="match status" value="1"/>
</dbReference>
<dbReference type="PANTHER" id="PTHR43867">
    <property type="entry name" value="CELLULOSE SYNTHASE CATALYTIC SUBUNIT A [UDP-FORMING]"/>
    <property type="match status" value="1"/>
</dbReference>
<feature type="compositionally biased region" description="Acidic residues" evidence="8">
    <location>
        <begin position="517"/>
        <end position="530"/>
    </location>
</feature>
<feature type="domain" description="Glycosyltransferase 2-like" evidence="11">
    <location>
        <begin position="519"/>
        <end position="722"/>
    </location>
</feature>
<dbReference type="Gene3D" id="1.25.40.20">
    <property type="entry name" value="Ankyrin repeat-containing domain"/>
    <property type="match status" value="1"/>
</dbReference>
<reference evidence="12" key="1">
    <citation type="submission" date="2020-10" db="EMBL/GenBank/DDBJ databases">
        <title>Unveiling of a novel bifunctional photoreceptor, Dualchrome1, isolated from a cosmopolitan green alga.</title>
        <authorList>
            <person name="Suzuki S."/>
            <person name="Kawachi M."/>
        </authorList>
    </citation>
    <scope>NUCLEOTIDE SEQUENCE</scope>
    <source>
        <strain evidence="12">NIES 2893</strain>
    </source>
</reference>
<dbReference type="GO" id="GO:0016757">
    <property type="term" value="F:glycosyltransferase activity"/>
    <property type="evidence" value="ECO:0007669"/>
    <property type="project" value="UniProtKB-KW"/>
</dbReference>
<evidence type="ECO:0000256" key="2">
    <source>
        <dbReference type="ARBA" id="ARBA00022676"/>
    </source>
</evidence>
<feature type="transmembrane region" description="Helical" evidence="9">
    <location>
        <begin position="682"/>
        <end position="701"/>
    </location>
</feature>
<dbReference type="SUPFAM" id="SSF53448">
    <property type="entry name" value="Nucleotide-diphospho-sugar transferases"/>
    <property type="match status" value="1"/>
</dbReference>
<feature type="transmembrane region" description="Helical" evidence="9">
    <location>
        <begin position="833"/>
        <end position="853"/>
    </location>
</feature>
<feature type="repeat" description="ANK" evidence="7">
    <location>
        <begin position="144"/>
        <end position="176"/>
    </location>
</feature>
<feature type="region of interest" description="Disordered" evidence="8">
    <location>
        <begin position="1121"/>
        <end position="1190"/>
    </location>
</feature>
<gene>
    <name evidence="12" type="ORF">PPROV_000903200</name>
</gene>
<dbReference type="InterPro" id="IPR029044">
    <property type="entry name" value="Nucleotide-diphossugar_trans"/>
</dbReference>
<proteinExistence type="predicted"/>
<comment type="subcellular location">
    <subcellularLocation>
        <location evidence="1">Membrane</location>
        <topology evidence="1">Multi-pass membrane protein</topology>
    </subcellularLocation>
</comment>
<dbReference type="InterPro" id="IPR002110">
    <property type="entry name" value="Ankyrin_rpt"/>
</dbReference>
<evidence type="ECO:0000259" key="11">
    <source>
        <dbReference type="Pfam" id="PF13632"/>
    </source>
</evidence>
<protein>
    <recommendedName>
        <fullName evidence="10 11">Glycosyltransferase 2-like domain-containing protein</fullName>
    </recommendedName>
</protein>
<evidence type="ECO:0000256" key="5">
    <source>
        <dbReference type="ARBA" id="ARBA00022989"/>
    </source>
</evidence>
<dbReference type="Pfam" id="PF12796">
    <property type="entry name" value="Ank_2"/>
    <property type="match status" value="1"/>
</dbReference>
<comment type="caution">
    <text evidence="12">The sequence shown here is derived from an EMBL/GenBank/DDBJ whole genome shotgun (WGS) entry which is preliminary data.</text>
</comment>
<accession>A0A830HXZ8</accession>
<evidence type="ECO:0000256" key="4">
    <source>
        <dbReference type="ARBA" id="ARBA00022692"/>
    </source>
</evidence>
<dbReference type="CDD" id="cd06421">
    <property type="entry name" value="CESA_CelA_like"/>
    <property type="match status" value="1"/>
</dbReference>
<feature type="transmembrane region" description="Helical" evidence="9">
    <location>
        <begin position="1325"/>
        <end position="1346"/>
    </location>
</feature>